<feature type="transmembrane region" description="Helical" evidence="15">
    <location>
        <begin position="21"/>
        <end position="42"/>
    </location>
</feature>
<keyword evidence="5" id="KW-0328">Glycosyltransferase</keyword>
<comment type="pathway">
    <text evidence="2">Protein modification; protein glycosylation.</text>
</comment>
<dbReference type="AlphaFoldDB" id="A0AAV9R8E0"/>
<evidence type="ECO:0000256" key="12">
    <source>
        <dbReference type="ARBA" id="ARBA00023180"/>
    </source>
</evidence>
<reference evidence="17 18" key="1">
    <citation type="submission" date="2021-06" db="EMBL/GenBank/DDBJ databases">
        <authorList>
            <person name="Palmer J.M."/>
        </authorList>
    </citation>
    <scope>NUCLEOTIDE SEQUENCE [LARGE SCALE GENOMIC DNA]</scope>
    <source>
        <strain evidence="17 18">MEX-2019</strain>
        <tissue evidence="17">Muscle</tissue>
    </source>
</reference>
<dbReference type="PANTHER" id="PTHR15075">
    <property type="entry name" value="ALPHA-MANNOSIDE BETA-1,6-N-ACETYLGLUCOSAMINYLTRANSFERASE"/>
    <property type="match status" value="1"/>
</dbReference>
<dbReference type="Pfam" id="PF15024">
    <property type="entry name" value="Glyco_transf_18"/>
    <property type="match status" value="1"/>
</dbReference>
<dbReference type="GO" id="GO:0006487">
    <property type="term" value="P:protein N-linked glycosylation"/>
    <property type="evidence" value="ECO:0007669"/>
    <property type="project" value="TreeGrafter"/>
</dbReference>
<dbReference type="EC" id="2.4.1.155" evidence="4"/>
<evidence type="ECO:0000256" key="5">
    <source>
        <dbReference type="ARBA" id="ARBA00022676"/>
    </source>
</evidence>
<dbReference type="InterPro" id="IPR026116">
    <property type="entry name" value="GT18_cat"/>
</dbReference>
<proteinExistence type="inferred from homology"/>
<name>A0AAV9R8E0_9TELE</name>
<keyword evidence="11 15" id="KW-0472">Membrane</keyword>
<evidence type="ECO:0000256" key="13">
    <source>
        <dbReference type="ARBA" id="ARBA00048243"/>
    </source>
</evidence>
<evidence type="ECO:0000259" key="16">
    <source>
        <dbReference type="Pfam" id="PF15024"/>
    </source>
</evidence>
<sequence>MPPKLLKLLLVMRKPKQILKRPVFVLLCICFLWCLGVPYFILTKVDQRSVSVAADSRLRQNKKVWLETSNAQDVMKIFVKFVDDLLNIVESNDNVSPWLHFKGYKEELEAVQKNVEAEKVKGQMKDEMIKELRADKFQLRQEVTRLEELLKLQLKKEEKKEQEKDEDEIPENEYCPLPPLDNFPECKGKIQWMKDMWKTDPCYSSYGVNGSLCSFLIYLSEIESWCPVLSGRVVLSETKQPELQDAVMRKHFESLYQPLHNMTEFRWVQERIKSMEEIWVEAGRSLLAKYDLGERKAKQIFLHLGVLTKEADLKIVENAFSGGPLGELVQWSDLIATLHVLGHNLQLSASVPSLKNFFGIQTGGCPPRHSKVEANIIYTDIIGLRQIQSVLKASWIKYKCKIRVLDSFGTEPDFNHADWAKKHNLKSPFGGLDLSPMQFYTMFPHTPDNTFLGFVVQHQLSMEENEKLKSTQRSNRAVIYGKSATFWQGKESYLDVIHKYLDIHGTVDNSTLIPRYVTNHGIIKGTDVQTLLRQSKVFVGLSFPYEGPAPLEALANGCVFLNPRLKPPHSSLNTEFFKGKPTIREVTSQHPYAEAIGEPYVWMVDMYNQTDVERVITAILKRTIKPYLPYEFTCEGMLQRVNVLLEKQDFCSPAMSWPPLSVLQVVRAEAGTSCKQACRRAGLICEPSFFAYLNNASNLANHNIPCQTSEFSDDHIVFPAYNSTSKQCLFQLDPLLYSCVRSNQALNRICPCRDYIKDQVALYTGKELTLQKTTSCSRSLSPMKMGLCLVKSF</sequence>
<evidence type="ECO:0000313" key="17">
    <source>
        <dbReference type="EMBL" id="KAK5604732.1"/>
    </source>
</evidence>
<evidence type="ECO:0000256" key="8">
    <source>
        <dbReference type="ARBA" id="ARBA00022968"/>
    </source>
</evidence>
<keyword evidence="8" id="KW-0735">Signal-anchor</keyword>
<evidence type="ECO:0000256" key="14">
    <source>
        <dbReference type="SAM" id="Coils"/>
    </source>
</evidence>
<comment type="caution">
    <text evidence="17">The sequence shown here is derived from an EMBL/GenBank/DDBJ whole genome shotgun (WGS) entry which is preliminary data.</text>
</comment>
<evidence type="ECO:0000313" key="18">
    <source>
        <dbReference type="Proteomes" id="UP001311232"/>
    </source>
</evidence>
<comment type="catalytic activity">
    <reaction evidence="13">
        <text>N(4)-{beta-D-GlcNAc-(1-&gt;2)-[beta-D-GlcNAc-(1-&gt;4)]-alpha-D-Man-(1-&gt;3)-[beta-D-GlcNAc-(1-&gt;2)-alpha-D-Man-(1-&gt;6)]-beta-D-Man-(1-&gt;4)-beta-D-GlcNAc-(1-&gt;4)-beta-D-GlcNAc}-L-asparaginyl-[protein] + UDP-N-acetyl-alpha-D-glucosamine = N(4)-{beta-D-GlcNAc-(1-&gt;2)-[beta-D-GlcNAc-(1-&gt;4)]-alpha-D-Man-(1-&gt;3)-[beta-D-GlcNAc-(1-&gt;2)-[beta-D-GlcNAc-(1-&gt;6)]-alpha-D-Man-(1-&gt;6)]-beta-D-Man-(1-&gt;4)-beta-D-GlcNAc-(1-&gt;4)-beta-D-GlcNAc}-L-asparaginyl-[protein] + UDP + H(+)</text>
        <dbReference type="Rhea" id="RHEA:16921"/>
        <dbReference type="Rhea" id="RHEA-COMP:14374"/>
        <dbReference type="Rhea" id="RHEA-COMP:14377"/>
        <dbReference type="ChEBI" id="CHEBI:15378"/>
        <dbReference type="ChEBI" id="CHEBI:57705"/>
        <dbReference type="ChEBI" id="CHEBI:58223"/>
        <dbReference type="ChEBI" id="CHEBI:139507"/>
        <dbReference type="ChEBI" id="CHEBI:139510"/>
        <dbReference type="EC" id="2.4.1.155"/>
    </reaction>
</comment>
<comment type="subcellular location">
    <subcellularLocation>
        <location evidence="1">Golgi apparatus membrane</location>
        <topology evidence="1">Single-pass type II membrane protein</topology>
    </subcellularLocation>
</comment>
<evidence type="ECO:0000256" key="1">
    <source>
        <dbReference type="ARBA" id="ARBA00004323"/>
    </source>
</evidence>
<keyword evidence="18" id="KW-1185">Reference proteome</keyword>
<keyword evidence="7 15" id="KW-0812">Transmembrane</keyword>
<dbReference type="GO" id="GO:0030144">
    <property type="term" value="F:alpha-1,6-mannosylglycoprotein 6-beta-N-acetylglucosaminyltransferase activity"/>
    <property type="evidence" value="ECO:0007669"/>
    <property type="project" value="UniProtKB-EC"/>
</dbReference>
<dbReference type="PANTHER" id="PTHR15075:SF5">
    <property type="entry name" value="ALPHA-1,6-MANNOSYLGLYCOPROTEIN 6-BETA-N-ACETYLGLUCOSAMINYLTRANSFERASE A"/>
    <property type="match status" value="1"/>
</dbReference>
<keyword evidence="9 15" id="KW-1133">Transmembrane helix</keyword>
<keyword evidence="6" id="KW-0808">Transferase</keyword>
<evidence type="ECO:0000256" key="10">
    <source>
        <dbReference type="ARBA" id="ARBA00023034"/>
    </source>
</evidence>
<evidence type="ECO:0000256" key="4">
    <source>
        <dbReference type="ARBA" id="ARBA00012671"/>
    </source>
</evidence>
<evidence type="ECO:0000256" key="2">
    <source>
        <dbReference type="ARBA" id="ARBA00004922"/>
    </source>
</evidence>
<evidence type="ECO:0000256" key="3">
    <source>
        <dbReference type="ARBA" id="ARBA00007477"/>
    </source>
</evidence>
<evidence type="ECO:0000256" key="15">
    <source>
        <dbReference type="SAM" id="Phobius"/>
    </source>
</evidence>
<evidence type="ECO:0000256" key="9">
    <source>
        <dbReference type="ARBA" id="ARBA00022989"/>
    </source>
</evidence>
<protein>
    <recommendedName>
        <fullName evidence="4">alpha-1,6-mannosyl-glycoprotein 6-beta-N-acetylglucosaminyltransferase</fullName>
        <ecNumber evidence="4">2.4.1.155</ecNumber>
    </recommendedName>
</protein>
<evidence type="ECO:0000256" key="7">
    <source>
        <dbReference type="ARBA" id="ARBA00022692"/>
    </source>
</evidence>
<feature type="domain" description="Glycosyltransferase family 18 catalytic" evidence="16">
    <location>
        <begin position="202"/>
        <end position="752"/>
    </location>
</feature>
<dbReference type="EMBL" id="JAHHUM010002328">
    <property type="protein sequence ID" value="KAK5604732.1"/>
    <property type="molecule type" value="Genomic_DNA"/>
</dbReference>
<keyword evidence="10" id="KW-0333">Golgi apparatus</keyword>
<dbReference type="Proteomes" id="UP001311232">
    <property type="component" value="Unassembled WGS sequence"/>
</dbReference>
<accession>A0AAV9R8E0</accession>
<keyword evidence="14" id="KW-0175">Coiled coil</keyword>
<comment type="similarity">
    <text evidence="3">Belongs to the glycosyltransferase 18 family.</text>
</comment>
<feature type="coiled-coil region" evidence="14">
    <location>
        <begin position="101"/>
        <end position="166"/>
    </location>
</feature>
<organism evidence="17 18">
    <name type="scientific">Crenichthys baileyi</name>
    <name type="common">White River springfish</name>
    <dbReference type="NCBI Taxonomy" id="28760"/>
    <lineage>
        <taxon>Eukaryota</taxon>
        <taxon>Metazoa</taxon>
        <taxon>Chordata</taxon>
        <taxon>Craniata</taxon>
        <taxon>Vertebrata</taxon>
        <taxon>Euteleostomi</taxon>
        <taxon>Actinopterygii</taxon>
        <taxon>Neopterygii</taxon>
        <taxon>Teleostei</taxon>
        <taxon>Neoteleostei</taxon>
        <taxon>Acanthomorphata</taxon>
        <taxon>Ovalentaria</taxon>
        <taxon>Atherinomorphae</taxon>
        <taxon>Cyprinodontiformes</taxon>
        <taxon>Goodeidae</taxon>
        <taxon>Crenichthys</taxon>
    </lineage>
</organism>
<evidence type="ECO:0000256" key="11">
    <source>
        <dbReference type="ARBA" id="ARBA00023136"/>
    </source>
</evidence>
<dbReference type="GO" id="GO:0000139">
    <property type="term" value="C:Golgi membrane"/>
    <property type="evidence" value="ECO:0007669"/>
    <property type="project" value="UniProtKB-SubCell"/>
</dbReference>
<evidence type="ECO:0000256" key="6">
    <source>
        <dbReference type="ARBA" id="ARBA00022679"/>
    </source>
</evidence>
<keyword evidence="12" id="KW-0325">Glycoprotein</keyword>
<gene>
    <name evidence="17" type="ORF">CRENBAI_011981</name>
</gene>
<dbReference type="InterPro" id="IPR052105">
    <property type="entry name" value="MGAT5_Glycosyltransferase"/>
</dbReference>